<dbReference type="Pfam" id="PF04545">
    <property type="entry name" value="Sigma70_r4"/>
    <property type="match status" value="1"/>
</dbReference>
<gene>
    <name evidence="2" type="ORF">A3C59_01290</name>
</gene>
<dbReference type="AlphaFoldDB" id="A0A1F5JZ07"/>
<evidence type="ECO:0000259" key="1">
    <source>
        <dbReference type="Pfam" id="PF04545"/>
    </source>
</evidence>
<feature type="domain" description="RNA polymerase sigma-70 region 4" evidence="1">
    <location>
        <begin position="69"/>
        <end position="121"/>
    </location>
</feature>
<sequence length="133" mass="15488">MVEQGEFTPDQRKEMWQDQIIEEQARFLERRPVSLEELYAEGLLIDPNPYSPSDILPQGNLRDTTAELLAPLSEVQRRVLEMDFGINTGIEKSRREIGEEIGRSKRAVSRIRGRALVKLRKEVLPEHLREHLQ</sequence>
<dbReference type="PANTHER" id="PTHR30603:SF47">
    <property type="entry name" value="RNA POLYMERASE SIGMA FACTOR SIGD, CHLOROPLASTIC"/>
    <property type="match status" value="1"/>
</dbReference>
<reference evidence="2 3" key="1">
    <citation type="journal article" date="2016" name="Nat. Commun.">
        <title>Thousands of microbial genomes shed light on interconnected biogeochemical processes in an aquifer system.</title>
        <authorList>
            <person name="Anantharaman K."/>
            <person name="Brown C.T."/>
            <person name="Hug L.A."/>
            <person name="Sharon I."/>
            <person name="Castelle C.J."/>
            <person name="Probst A.J."/>
            <person name="Thomas B.C."/>
            <person name="Singh A."/>
            <person name="Wilkins M.J."/>
            <person name="Karaoz U."/>
            <person name="Brodie E.L."/>
            <person name="Williams K.H."/>
            <person name="Hubbard S.S."/>
            <person name="Banfield J.F."/>
        </authorList>
    </citation>
    <scope>NUCLEOTIDE SEQUENCE [LARGE SCALE GENOMIC DNA]</scope>
</reference>
<evidence type="ECO:0000313" key="3">
    <source>
        <dbReference type="Proteomes" id="UP000176902"/>
    </source>
</evidence>
<dbReference type="STRING" id="1797768.A3C59_01290"/>
<comment type="caution">
    <text evidence="2">The sequence shown here is derived from an EMBL/GenBank/DDBJ whole genome shotgun (WGS) entry which is preliminary data.</text>
</comment>
<accession>A0A1F5JZ07</accession>
<dbReference type="GO" id="GO:0003700">
    <property type="term" value="F:DNA-binding transcription factor activity"/>
    <property type="evidence" value="ECO:0007669"/>
    <property type="project" value="InterPro"/>
</dbReference>
<dbReference type="SUPFAM" id="SSF88659">
    <property type="entry name" value="Sigma3 and sigma4 domains of RNA polymerase sigma factors"/>
    <property type="match status" value="1"/>
</dbReference>
<name>A0A1F5JZ07_9BACT</name>
<protein>
    <recommendedName>
        <fullName evidence="1">RNA polymerase sigma-70 region 4 domain-containing protein</fullName>
    </recommendedName>
</protein>
<dbReference type="InterPro" id="IPR007630">
    <property type="entry name" value="RNA_pol_sigma70_r4"/>
</dbReference>
<dbReference type="InterPro" id="IPR036388">
    <property type="entry name" value="WH-like_DNA-bd_sf"/>
</dbReference>
<dbReference type="Gene3D" id="1.10.10.10">
    <property type="entry name" value="Winged helix-like DNA-binding domain superfamily/Winged helix DNA-binding domain"/>
    <property type="match status" value="1"/>
</dbReference>
<dbReference type="InterPro" id="IPR050239">
    <property type="entry name" value="Sigma-70_RNA_pol_init_factors"/>
</dbReference>
<dbReference type="Proteomes" id="UP000176902">
    <property type="component" value="Unassembled WGS sequence"/>
</dbReference>
<dbReference type="GO" id="GO:0006352">
    <property type="term" value="P:DNA-templated transcription initiation"/>
    <property type="evidence" value="ECO:0007669"/>
    <property type="project" value="InterPro"/>
</dbReference>
<dbReference type="PANTHER" id="PTHR30603">
    <property type="entry name" value="RNA POLYMERASE SIGMA FACTOR RPO"/>
    <property type="match status" value="1"/>
</dbReference>
<dbReference type="InterPro" id="IPR013324">
    <property type="entry name" value="RNA_pol_sigma_r3/r4-like"/>
</dbReference>
<evidence type="ECO:0000313" key="2">
    <source>
        <dbReference type="EMBL" id="OGE33919.1"/>
    </source>
</evidence>
<organism evidence="2 3">
    <name type="scientific">Candidatus Daviesbacteria bacterium RIFCSPHIGHO2_02_FULL_36_13</name>
    <dbReference type="NCBI Taxonomy" id="1797768"/>
    <lineage>
        <taxon>Bacteria</taxon>
        <taxon>Candidatus Daviesiibacteriota</taxon>
    </lineage>
</organism>
<dbReference type="EMBL" id="MFCV01000003">
    <property type="protein sequence ID" value="OGE33919.1"/>
    <property type="molecule type" value="Genomic_DNA"/>
</dbReference>
<proteinExistence type="predicted"/>